<feature type="transmembrane region" description="Helical" evidence="5">
    <location>
        <begin position="282"/>
        <end position="306"/>
    </location>
</feature>
<feature type="transmembrane region" description="Helical" evidence="5">
    <location>
        <begin position="53"/>
        <end position="71"/>
    </location>
</feature>
<keyword evidence="2 5" id="KW-0812">Transmembrane</keyword>
<proteinExistence type="predicted"/>
<evidence type="ECO:0000256" key="1">
    <source>
        <dbReference type="ARBA" id="ARBA00004141"/>
    </source>
</evidence>
<evidence type="ECO:0000256" key="3">
    <source>
        <dbReference type="ARBA" id="ARBA00022989"/>
    </source>
</evidence>
<organism evidence="7 8">
    <name type="scientific">Muiribacterium halophilum</name>
    <dbReference type="NCBI Taxonomy" id="2053465"/>
    <lineage>
        <taxon>Bacteria</taxon>
        <taxon>Candidatus Muiribacteriota</taxon>
        <taxon>Candidatus Muiribacteriia</taxon>
        <taxon>Candidatus Muiribacteriales</taxon>
        <taxon>Candidatus Muiribacteriaceae</taxon>
        <taxon>Candidatus Muiribacterium</taxon>
    </lineage>
</organism>
<feature type="domain" description="O-antigen ligase-related" evidence="6">
    <location>
        <begin position="172"/>
        <end position="302"/>
    </location>
</feature>
<dbReference type="Proteomes" id="UP000234857">
    <property type="component" value="Unassembled WGS sequence"/>
</dbReference>
<accession>A0A2N5Z9Q4</accession>
<feature type="transmembrane region" description="Helical" evidence="5">
    <location>
        <begin position="145"/>
        <end position="162"/>
    </location>
</feature>
<reference evidence="7 8" key="1">
    <citation type="submission" date="2017-11" db="EMBL/GenBank/DDBJ databases">
        <title>Genome-resolved metagenomics identifies genetic mobility, metabolic interactions, and unexpected diversity in perchlorate-reducing communities.</title>
        <authorList>
            <person name="Barnum T.P."/>
            <person name="Figueroa I.A."/>
            <person name="Carlstrom C.I."/>
            <person name="Lucas L.N."/>
            <person name="Engelbrektson A.L."/>
            <person name="Coates J.D."/>
        </authorList>
    </citation>
    <scope>NUCLEOTIDE SEQUENCE [LARGE SCALE GENOMIC DNA]</scope>
    <source>
        <strain evidence="7">BM706</strain>
    </source>
</reference>
<dbReference type="InterPro" id="IPR051533">
    <property type="entry name" value="WaaL-like"/>
</dbReference>
<dbReference type="InterPro" id="IPR007016">
    <property type="entry name" value="O-antigen_ligase-rel_domated"/>
</dbReference>
<feature type="transmembrane region" description="Helical" evidence="5">
    <location>
        <begin position="101"/>
        <end position="124"/>
    </location>
</feature>
<protein>
    <recommendedName>
        <fullName evidence="6">O-antigen ligase-related domain-containing protein</fullName>
    </recommendedName>
</protein>
<dbReference type="EMBL" id="PKTG01000140">
    <property type="protein sequence ID" value="PLX15395.1"/>
    <property type="molecule type" value="Genomic_DNA"/>
</dbReference>
<name>A0A2N5Z9Q4_MUIH1</name>
<evidence type="ECO:0000259" key="6">
    <source>
        <dbReference type="Pfam" id="PF04932"/>
    </source>
</evidence>
<sequence>MIFASANLYNPSLRIGFINIYLSNALILVTGVFFVFHYFLLGSKPLNHTPVELPIMLFFILAITTIRPATIDNQLKRIMAYGIFTTSYFLTVNLIRNKEHIWVLLKGIYFTTLAGSFYTIYTFMMSPFRGKTFRGYGAFINPNTLGHYMVIVLPLLAVYLIYRKKTVLYIGMIPIVLSFLSSISRTAILSLFLSVVFYNLLFKRNYWYFLGLFLFSVAILFVPAVNSRFLSVITLHDTSVLARIAIWKDAIRQFSQSPFYGVGVGNFFGSAVPYDSKIFNNAFNMFMTVLVEMGAVGILIYIYFWAEIFKYVFKMAKNSTDNLFK</sequence>
<dbReference type="AlphaFoldDB" id="A0A2N5Z9Q4"/>
<dbReference type="PANTHER" id="PTHR37422:SF17">
    <property type="entry name" value="O-ANTIGEN LIGASE"/>
    <property type="match status" value="1"/>
</dbReference>
<feature type="transmembrane region" description="Helical" evidence="5">
    <location>
        <begin position="21"/>
        <end position="41"/>
    </location>
</feature>
<keyword evidence="4 5" id="KW-0472">Membrane</keyword>
<evidence type="ECO:0000256" key="2">
    <source>
        <dbReference type="ARBA" id="ARBA00022692"/>
    </source>
</evidence>
<comment type="subcellular location">
    <subcellularLocation>
        <location evidence="1">Membrane</location>
        <topology evidence="1">Multi-pass membrane protein</topology>
    </subcellularLocation>
</comment>
<evidence type="ECO:0000313" key="8">
    <source>
        <dbReference type="Proteomes" id="UP000234857"/>
    </source>
</evidence>
<evidence type="ECO:0000256" key="5">
    <source>
        <dbReference type="SAM" id="Phobius"/>
    </source>
</evidence>
<keyword evidence="3 5" id="KW-1133">Transmembrane helix</keyword>
<evidence type="ECO:0000256" key="4">
    <source>
        <dbReference type="ARBA" id="ARBA00023136"/>
    </source>
</evidence>
<dbReference type="GO" id="GO:0016020">
    <property type="term" value="C:membrane"/>
    <property type="evidence" value="ECO:0007669"/>
    <property type="project" value="UniProtKB-SubCell"/>
</dbReference>
<gene>
    <name evidence="7" type="ORF">C0601_13155</name>
</gene>
<dbReference type="PANTHER" id="PTHR37422">
    <property type="entry name" value="TEICHURONIC ACID BIOSYNTHESIS PROTEIN TUAE"/>
    <property type="match status" value="1"/>
</dbReference>
<feature type="transmembrane region" description="Helical" evidence="5">
    <location>
        <begin position="205"/>
        <end position="225"/>
    </location>
</feature>
<comment type="caution">
    <text evidence="7">The sequence shown here is derived from an EMBL/GenBank/DDBJ whole genome shotgun (WGS) entry which is preliminary data.</text>
</comment>
<dbReference type="Pfam" id="PF04932">
    <property type="entry name" value="Wzy_C"/>
    <property type="match status" value="1"/>
</dbReference>
<feature type="transmembrane region" description="Helical" evidence="5">
    <location>
        <begin position="168"/>
        <end position="198"/>
    </location>
</feature>
<evidence type="ECO:0000313" key="7">
    <source>
        <dbReference type="EMBL" id="PLX15395.1"/>
    </source>
</evidence>